<organism evidence="4 5">
    <name type="scientific">Piedraia hortae CBS 480.64</name>
    <dbReference type="NCBI Taxonomy" id="1314780"/>
    <lineage>
        <taxon>Eukaryota</taxon>
        <taxon>Fungi</taxon>
        <taxon>Dikarya</taxon>
        <taxon>Ascomycota</taxon>
        <taxon>Pezizomycotina</taxon>
        <taxon>Dothideomycetes</taxon>
        <taxon>Dothideomycetidae</taxon>
        <taxon>Capnodiales</taxon>
        <taxon>Piedraiaceae</taxon>
        <taxon>Piedraia</taxon>
    </lineage>
</organism>
<dbReference type="Pfam" id="PF25009">
    <property type="entry name" value="DUF7785"/>
    <property type="match status" value="1"/>
</dbReference>
<evidence type="ECO:0000256" key="1">
    <source>
        <dbReference type="SAM" id="MobiDB-lite"/>
    </source>
</evidence>
<feature type="region of interest" description="Disordered" evidence="1">
    <location>
        <begin position="1"/>
        <end position="31"/>
    </location>
</feature>
<evidence type="ECO:0000313" key="4">
    <source>
        <dbReference type="EMBL" id="KAF2862149.1"/>
    </source>
</evidence>
<feature type="domain" description="DUF7877" evidence="3">
    <location>
        <begin position="36"/>
        <end position="105"/>
    </location>
</feature>
<name>A0A6A7C529_9PEZI</name>
<reference evidence="4" key="1">
    <citation type="journal article" date="2020" name="Stud. Mycol.">
        <title>101 Dothideomycetes genomes: a test case for predicting lifestyles and emergence of pathogens.</title>
        <authorList>
            <person name="Haridas S."/>
            <person name="Albert R."/>
            <person name="Binder M."/>
            <person name="Bloem J."/>
            <person name="Labutti K."/>
            <person name="Salamov A."/>
            <person name="Andreopoulos B."/>
            <person name="Baker S."/>
            <person name="Barry K."/>
            <person name="Bills G."/>
            <person name="Bluhm B."/>
            <person name="Cannon C."/>
            <person name="Castanera R."/>
            <person name="Culley D."/>
            <person name="Daum C."/>
            <person name="Ezra D."/>
            <person name="Gonzalez J."/>
            <person name="Henrissat B."/>
            <person name="Kuo A."/>
            <person name="Liang C."/>
            <person name="Lipzen A."/>
            <person name="Lutzoni F."/>
            <person name="Magnuson J."/>
            <person name="Mondo S."/>
            <person name="Nolan M."/>
            <person name="Ohm R."/>
            <person name="Pangilinan J."/>
            <person name="Park H.-J."/>
            <person name="Ramirez L."/>
            <person name="Alfaro M."/>
            <person name="Sun H."/>
            <person name="Tritt A."/>
            <person name="Yoshinaga Y."/>
            <person name="Zwiers L.-H."/>
            <person name="Turgeon B."/>
            <person name="Goodwin S."/>
            <person name="Spatafora J."/>
            <person name="Crous P."/>
            <person name="Grigoriev I."/>
        </authorList>
    </citation>
    <scope>NUCLEOTIDE SEQUENCE</scope>
    <source>
        <strain evidence="4">CBS 480.64</strain>
    </source>
</reference>
<feature type="compositionally biased region" description="Polar residues" evidence="1">
    <location>
        <begin position="21"/>
        <end position="31"/>
    </location>
</feature>
<feature type="region of interest" description="Disordered" evidence="1">
    <location>
        <begin position="234"/>
        <end position="263"/>
    </location>
</feature>
<feature type="region of interest" description="Disordered" evidence="1">
    <location>
        <begin position="555"/>
        <end position="578"/>
    </location>
</feature>
<evidence type="ECO:0000259" key="2">
    <source>
        <dbReference type="Pfam" id="PF25009"/>
    </source>
</evidence>
<proteinExistence type="predicted"/>
<protein>
    <submittedName>
        <fullName evidence="4">Uncharacterized protein</fullName>
    </submittedName>
</protein>
<evidence type="ECO:0000313" key="5">
    <source>
        <dbReference type="Proteomes" id="UP000799421"/>
    </source>
</evidence>
<evidence type="ECO:0000259" key="3">
    <source>
        <dbReference type="Pfam" id="PF25289"/>
    </source>
</evidence>
<dbReference type="AlphaFoldDB" id="A0A6A7C529"/>
<feature type="region of interest" description="Disordered" evidence="1">
    <location>
        <begin position="385"/>
        <end position="410"/>
    </location>
</feature>
<gene>
    <name evidence="4" type="ORF">K470DRAFT_269142</name>
</gene>
<sequence length="578" mass="62821">MSSSAKTSGGKRKREQPARSEANTANTSTFSARQQNDLLLALKLNAAFERHLNHEFDESSAAEPTAKKVKLNKGQKTSIAERLEQGAYGSVDALQQDVARVADGQPADNFKGFQQAIKELTGGNRTCKVLTLYGNATGAKQLYSSVQRNGTGVNGTLPPGVVTTTIQVTAGADRSAAPTFEQAFPAPYAAPSLQPPKPQRRSARSTDITWEFKNTYSPNSLCYTTQSLTKGDWLGYGGAKPTAKDRRRQRDRALSGGDSKEDKSLDLVKQEEALFRRAYSSFAPSYDDARAVIPAQTKANIWWQRVGERRFDEVFGMTKQPTLPPERETTDAELKEAIEGALATSWESSESSESPEPEFTVPRILDRVTDLLKTLASYQRIRSVSRVSTGRTPASPLTPQTPTDTPGSEEVSTYESLRRELTHLILRLPPYAVAKLNGQQLNDLGVSRILRLEAENLKGTMDEDQAARTAKFNAAQAAAGIASLRNSNQHYNSTAQRTPAIGSAANTRYASNGAGFHQTPSRHTGYGTPGVQGSYSTMQYTRQVNPVNGGQQRFAAATRAVQPSPVRGRSNGVGSPMR</sequence>
<feature type="domain" description="DUF7785" evidence="2">
    <location>
        <begin position="362"/>
        <end position="448"/>
    </location>
</feature>
<dbReference type="InterPro" id="IPR056687">
    <property type="entry name" value="DUF7785"/>
</dbReference>
<dbReference type="Pfam" id="PF25289">
    <property type="entry name" value="DUF7877"/>
    <property type="match status" value="1"/>
</dbReference>
<dbReference type="OrthoDB" id="5354458at2759"/>
<dbReference type="Proteomes" id="UP000799421">
    <property type="component" value="Unassembled WGS sequence"/>
</dbReference>
<keyword evidence="5" id="KW-1185">Reference proteome</keyword>
<dbReference type="EMBL" id="MU005967">
    <property type="protein sequence ID" value="KAF2862149.1"/>
    <property type="molecule type" value="Genomic_DNA"/>
</dbReference>
<accession>A0A6A7C529</accession>
<dbReference type="InterPro" id="IPR057199">
    <property type="entry name" value="DUF7877"/>
</dbReference>